<dbReference type="Proteomes" id="UP000076078">
    <property type="component" value="Unassembled WGS sequence"/>
</dbReference>
<dbReference type="GO" id="GO:0003860">
    <property type="term" value="F:3-hydroxyisobutyryl-CoA hydrolase activity"/>
    <property type="evidence" value="ECO:0007669"/>
    <property type="project" value="InterPro"/>
</dbReference>
<accession>A0A151ZDT7</accession>
<dbReference type="STRING" id="361077.A0A151ZDT7"/>
<dbReference type="CDD" id="cd06558">
    <property type="entry name" value="crotonase-like"/>
    <property type="match status" value="1"/>
</dbReference>
<proteinExistence type="predicted"/>
<feature type="domain" description="Enoyl-CoA hydratase/isomerase" evidence="3">
    <location>
        <begin position="102"/>
        <end position="309"/>
    </location>
</feature>
<reference evidence="4 5" key="1">
    <citation type="submission" date="2015-12" db="EMBL/GenBank/DDBJ databases">
        <title>Dictyostelia acquired genes for synthesis and detection of signals that induce cell-type specialization by lateral gene transfer from prokaryotes.</title>
        <authorList>
            <person name="Gloeckner G."/>
            <person name="Schaap P."/>
        </authorList>
    </citation>
    <scope>NUCLEOTIDE SEQUENCE [LARGE SCALE GENOMIC DNA]</scope>
    <source>
        <strain evidence="4 5">TK</strain>
    </source>
</reference>
<organism evidence="4 5">
    <name type="scientific">Tieghemostelium lacteum</name>
    <name type="common">Slime mold</name>
    <name type="synonym">Dictyostelium lacteum</name>
    <dbReference type="NCBI Taxonomy" id="361077"/>
    <lineage>
        <taxon>Eukaryota</taxon>
        <taxon>Amoebozoa</taxon>
        <taxon>Evosea</taxon>
        <taxon>Eumycetozoa</taxon>
        <taxon>Dictyostelia</taxon>
        <taxon>Dictyosteliales</taxon>
        <taxon>Raperosteliaceae</taxon>
        <taxon>Tieghemostelium</taxon>
    </lineage>
</organism>
<dbReference type="PANTHER" id="PTHR43176">
    <property type="entry name" value="3-HYDROXYISOBUTYRYL-COA HYDROLASE-RELATED"/>
    <property type="match status" value="1"/>
</dbReference>
<dbReference type="SUPFAM" id="SSF52096">
    <property type="entry name" value="ClpP/crotonase"/>
    <property type="match status" value="1"/>
</dbReference>
<protein>
    <submittedName>
        <fullName evidence="4">3-hydroxyisobutyryl-Coenzyme A hydrolase</fullName>
    </submittedName>
</protein>
<evidence type="ECO:0000313" key="5">
    <source>
        <dbReference type="Proteomes" id="UP000076078"/>
    </source>
</evidence>
<evidence type="ECO:0000313" key="4">
    <source>
        <dbReference type="EMBL" id="KYQ92070.1"/>
    </source>
</evidence>
<evidence type="ECO:0000259" key="3">
    <source>
        <dbReference type="Pfam" id="PF16113"/>
    </source>
</evidence>
<dbReference type="GO" id="GO:0006574">
    <property type="term" value="P:L-valine catabolic process"/>
    <property type="evidence" value="ECO:0007669"/>
    <property type="project" value="TreeGrafter"/>
</dbReference>
<dbReference type="InterPro" id="IPR029045">
    <property type="entry name" value="ClpP/crotonase-like_dom_sf"/>
</dbReference>
<dbReference type="InterPro" id="IPR032259">
    <property type="entry name" value="HIBYL-CoA-H"/>
</dbReference>
<comment type="caution">
    <text evidence="4">The sequence shown here is derived from an EMBL/GenBank/DDBJ whole genome shotgun (WGS) entry which is preliminary data.</text>
</comment>
<name>A0A151ZDT7_TIELA</name>
<dbReference type="InterPro" id="IPR045004">
    <property type="entry name" value="ECH_dom"/>
</dbReference>
<sequence>MDRIEVLANHLGPSNYKSNLLPITFELYKSNLIVVNTYENGCIEIQLTNPRKNIITEDIFKELIMILEYIYKLKSVKLVLLTSKNQYYFGCGVNKGDIASINKLERLIQQFPKPVISFIDGFVSDAGLGVSFLCTFRIVSERAVFSTHQYIESSPQFDTGSLLIWSKLKSQGLYTILTGCELNSADLLKIGVATHFMKSSNFSKAIEELSTNSYIDSIKEISRILKCHSIILKNLNDLSSLHHVKDLIETYYSWNYESVDEIIEKMEKESNNLLNSNEELNWINSNLKNLKAFNRKYLYNTFQAIHFCNRSNKILNFK</sequence>
<evidence type="ECO:0000256" key="1">
    <source>
        <dbReference type="ARBA" id="ARBA00022801"/>
    </source>
</evidence>
<gene>
    <name evidence="4" type="ORF">DLAC_06908</name>
</gene>
<dbReference type="Pfam" id="PF16113">
    <property type="entry name" value="ECH_2"/>
    <property type="match status" value="1"/>
</dbReference>
<evidence type="ECO:0000256" key="2">
    <source>
        <dbReference type="SAM" id="Coils"/>
    </source>
</evidence>
<dbReference type="OrthoDB" id="1737613at2759"/>
<dbReference type="GO" id="GO:0005739">
    <property type="term" value="C:mitochondrion"/>
    <property type="evidence" value="ECO:0007669"/>
    <property type="project" value="TreeGrafter"/>
</dbReference>
<dbReference type="PANTHER" id="PTHR43176:SF7">
    <property type="entry name" value="ENOYL-COA HYDRATASE_ISOMERASE DOMAIN-CONTAINING PROTEIN"/>
    <property type="match status" value="1"/>
</dbReference>
<dbReference type="Gene3D" id="3.90.226.10">
    <property type="entry name" value="2-enoyl-CoA Hydratase, Chain A, domain 1"/>
    <property type="match status" value="1"/>
</dbReference>
<feature type="coiled-coil region" evidence="2">
    <location>
        <begin position="256"/>
        <end position="283"/>
    </location>
</feature>
<keyword evidence="2" id="KW-0175">Coiled coil</keyword>
<keyword evidence="1 4" id="KW-0378">Hydrolase</keyword>
<dbReference type="EMBL" id="LODT01000031">
    <property type="protein sequence ID" value="KYQ92070.1"/>
    <property type="molecule type" value="Genomic_DNA"/>
</dbReference>
<dbReference type="AlphaFoldDB" id="A0A151ZDT7"/>
<dbReference type="InParanoid" id="A0A151ZDT7"/>
<keyword evidence="5" id="KW-1185">Reference proteome</keyword>